<dbReference type="eggNOG" id="COG1661">
    <property type="taxonomic scope" value="Bacteria"/>
</dbReference>
<dbReference type="CDD" id="cd11378">
    <property type="entry name" value="DUF296"/>
    <property type="match status" value="1"/>
</dbReference>
<dbReference type="PROSITE" id="PS51742">
    <property type="entry name" value="PPC"/>
    <property type="match status" value="1"/>
</dbReference>
<dbReference type="RefSeq" id="WP_021704807.1">
    <property type="nucleotide sequence ID" value="NZ_BATJ01000005.1"/>
</dbReference>
<comment type="caution">
    <text evidence="2">The sequence shown here is derived from an EMBL/GenBank/DDBJ whole genome shotgun (WGS) entry which is preliminary data.</text>
</comment>
<keyword evidence="3" id="KW-1185">Reference proteome</keyword>
<evidence type="ECO:0000313" key="2">
    <source>
        <dbReference type="EMBL" id="GAD66829.1"/>
    </source>
</evidence>
<evidence type="ECO:0000313" key="3">
    <source>
        <dbReference type="Proteomes" id="UP000016570"/>
    </source>
</evidence>
<dbReference type="PANTHER" id="PTHR34988:SF1">
    <property type="entry name" value="DNA-BINDING PROTEIN"/>
    <property type="match status" value="1"/>
</dbReference>
<dbReference type="PANTHER" id="PTHR34988">
    <property type="entry name" value="PROTEIN, PUTATIVE-RELATED"/>
    <property type="match status" value="1"/>
</dbReference>
<proteinExistence type="predicted"/>
<dbReference type="Gene3D" id="3.30.1330.80">
    <property type="entry name" value="Hypothetical protein, similar to alpha- acetolactate decarboxylase, domain 2"/>
    <property type="match status" value="1"/>
</dbReference>
<accession>U3BAM3</accession>
<dbReference type="SUPFAM" id="SSF117856">
    <property type="entry name" value="AF0104/ALDC/Ptd012-like"/>
    <property type="match status" value="1"/>
</dbReference>
<dbReference type="EMBL" id="BATJ01000005">
    <property type="protein sequence ID" value="GAD66829.1"/>
    <property type="molecule type" value="Genomic_DNA"/>
</dbReference>
<dbReference type="Pfam" id="PF03479">
    <property type="entry name" value="PCC"/>
    <property type="match status" value="1"/>
</dbReference>
<dbReference type="AlphaFoldDB" id="U3BAM3"/>
<evidence type="ECO:0000259" key="1">
    <source>
        <dbReference type="PROSITE" id="PS51742"/>
    </source>
</evidence>
<dbReference type="InterPro" id="IPR005175">
    <property type="entry name" value="PPC_dom"/>
</dbReference>
<gene>
    <name evidence="2" type="ORF">VPR01S_05_01240</name>
</gene>
<dbReference type="STRING" id="1219065.VPR01S_05_01240"/>
<feature type="domain" description="PPC" evidence="1">
    <location>
        <begin position="1"/>
        <end position="132"/>
    </location>
</feature>
<name>U3BAM3_VIBPR</name>
<dbReference type="Proteomes" id="UP000016570">
    <property type="component" value="Unassembled WGS sequence"/>
</dbReference>
<sequence>MSDIKAYAIRLTRGDDLKQAIQRLVVQRHIQAGSIASCVGSLSQLHVRLAGAEQNMRRCESYEIVSLMGTLTPQHQHLHISVSDVNGQVWGGHVLDGCLIDTTAELIIHYYPDYVFDREDDKTTGYSELSIKNVSSPQ</sequence>
<protein>
    <recommendedName>
        <fullName evidence="1">PPC domain-containing protein</fullName>
    </recommendedName>
</protein>
<organism evidence="2 3">
    <name type="scientific">Vibrio proteolyticus NBRC 13287</name>
    <dbReference type="NCBI Taxonomy" id="1219065"/>
    <lineage>
        <taxon>Bacteria</taxon>
        <taxon>Pseudomonadati</taxon>
        <taxon>Pseudomonadota</taxon>
        <taxon>Gammaproteobacteria</taxon>
        <taxon>Vibrionales</taxon>
        <taxon>Vibrionaceae</taxon>
        <taxon>Vibrio</taxon>
    </lineage>
</organism>
<reference evidence="2 3" key="1">
    <citation type="submission" date="2013-09" db="EMBL/GenBank/DDBJ databases">
        <title>Whole genome shotgun sequence of Vibrio proteolyticus NBRC 13287.</title>
        <authorList>
            <person name="Isaki S."/>
            <person name="Hosoyama A."/>
            <person name="Numata M."/>
            <person name="Hashimoto M."/>
            <person name="Hosoyama Y."/>
            <person name="Tsuchikane K."/>
            <person name="Noguchi M."/>
            <person name="Hirakata S."/>
            <person name="Ichikawa N."/>
            <person name="Ohji S."/>
            <person name="Yamazoe A."/>
            <person name="Fujita N."/>
        </authorList>
    </citation>
    <scope>NUCLEOTIDE SEQUENCE [LARGE SCALE GENOMIC DNA]</scope>
    <source>
        <strain evidence="2 3">NBRC 13287</strain>
    </source>
</reference>